<reference evidence="4" key="1">
    <citation type="submission" date="2017-06" db="EMBL/GenBank/DDBJ databases">
        <title>Genome analysis of Fimbriiglobus ruber SP5, the first member of the order Planctomycetales with confirmed chitinolytic capability.</title>
        <authorList>
            <person name="Ravin N.V."/>
            <person name="Rakitin A.L."/>
            <person name="Ivanova A.A."/>
            <person name="Beletsky A.V."/>
            <person name="Kulichevskaya I.S."/>
            <person name="Mardanov A.V."/>
            <person name="Dedysh S.N."/>
        </authorList>
    </citation>
    <scope>NUCLEOTIDE SEQUENCE [LARGE SCALE GENOMIC DNA]</scope>
    <source>
        <strain evidence="4">SP5</strain>
    </source>
</reference>
<dbReference type="InterPro" id="IPR006261">
    <property type="entry name" value="dGTPase"/>
</dbReference>
<dbReference type="InterPro" id="IPR027432">
    <property type="entry name" value="dGTP_triphosphohydrolase_C"/>
</dbReference>
<evidence type="ECO:0000313" key="3">
    <source>
        <dbReference type="EMBL" id="OWK38097.1"/>
    </source>
</evidence>
<dbReference type="InterPro" id="IPR023293">
    <property type="entry name" value="dGTP_triP_hydro_central_sf"/>
</dbReference>
<evidence type="ECO:0000259" key="2">
    <source>
        <dbReference type="SMART" id="SM00471"/>
    </source>
</evidence>
<dbReference type="EMBL" id="NIDE01000014">
    <property type="protein sequence ID" value="OWK38097.1"/>
    <property type="molecule type" value="Genomic_DNA"/>
</dbReference>
<dbReference type="Pfam" id="PF01966">
    <property type="entry name" value="HD"/>
    <property type="match status" value="1"/>
</dbReference>
<accession>A0A225DPK1</accession>
<keyword evidence="4" id="KW-1185">Reference proteome</keyword>
<evidence type="ECO:0000313" key="4">
    <source>
        <dbReference type="Proteomes" id="UP000214646"/>
    </source>
</evidence>
<dbReference type="Proteomes" id="UP000214646">
    <property type="component" value="Unassembled WGS sequence"/>
</dbReference>
<sequence length="402" mass="44100">MRTRLTHSLEVSSVARGLVRKVCTDFLGAKLRAGQDRHIEAIAATCGLIHDLGNPPFGHSGEDAIREWFKRTFKADELHGMLDGREELVQDFLQFEGNAQTLRIVAKLQVLADFHGLNLTCGALSALCKYTASSVEAGNGGDHGKSKPGYFTSEADLVGNIREKTGTGHARNPITFLVEAADDIVYSVADIEDGVKKRILSWGQLQQLLEQGSEAAAPAVKEVLAWKAEILKPSSTPDDLPHDIHAAAFRTASISLLVREASAAFRHHYDAIMAGEYKGELVATGPAAPFVKLLKTIGRAHIYATHSNLKLELLGRKVIQDLMSLFWQGARELPPDGTIKAKQFPGKLQALLSDAYRKVFQHFAKERADLPLDYHRLLLVTDYVCGMTDSFAKRLHSELTNG</sequence>
<dbReference type="SUPFAM" id="SSF109604">
    <property type="entry name" value="HD-domain/PDEase-like"/>
    <property type="match status" value="1"/>
</dbReference>
<organism evidence="3 4">
    <name type="scientific">Fimbriiglobus ruber</name>
    <dbReference type="NCBI Taxonomy" id="1908690"/>
    <lineage>
        <taxon>Bacteria</taxon>
        <taxon>Pseudomonadati</taxon>
        <taxon>Planctomycetota</taxon>
        <taxon>Planctomycetia</taxon>
        <taxon>Gemmatales</taxon>
        <taxon>Gemmataceae</taxon>
        <taxon>Fimbriiglobus</taxon>
    </lineage>
</organism>
<dbReference type="AlphaFoldDB" id="A0A225DPK1"/>
<dbReference type="InterPro" id="IPR006674">
    <property type="entry name" value="HD_domain"/>
</dbReference>
<proteinExistence type="predicted"/>
<feature type="domain" description="HD/PDEase" evidence="2">
    <location>
        <begin position="2"/>
        <end position="196"/>
    </location>
</feature>
<comment type="caution">
    <text evidence="3">The sequence shown here is derived from an EMBL/GenBank/DDBJ whole genome shotgun (WGS) entry which is preliminary data.</text>
</comment>
<gene>
    <name evidence="3" type="ORF">FRUB_07217</name>
</gene>
<dbReference type="Gene3D" id="1.10.3550.10">
    <property type="entry name" value="eoxyguanosinetriphosphate triphosphohydrolase domain-like"/>
    <property type="match status" value="1"/>
</dbReference>
<dbReference type="NCBIfam" id="TIGR01353">
    <property type="entry name" value="dGTP_triPase"/>
    <property type="match status" value="1"/>
</dbReference>
<evidence type="ECO:0000256" key="1">
    <source>
        <dbReference type="ARBA" id="ARBA00022801"/>
    </source>
</evidence>
<dbReference type="InterPro" id="IPR003607">
    <property type="entry name" value="HD/PDEase_dom"/>
</dbReference>
<dbReference type="GO" id="GO:0016793">
    <property type="term" value="F:triphosphoric monoester hydrolase activity"/>
    <property type="evidence" value="ECO:0007669"/>
    <property type="project" value="InterPro"/>
</dbReference>
<keyword evidence="1 3" id="KW-0378">Hydrolase</keyword>
<dbReference type="Gene3D" id="1.10.3210.10">
    <property type="entry name" value="Hypothetical protein af1432"/>
    <property type="match status" value="1"/>
</dbReference>
<dbReference type="SMART" id="SM00471">
    <property type="entry name" value="HDc"/>
    <property type="match status" value="1"/>
</dbReference>
<protein>
    <submittedName>
        <fullName evidence="3">Deoxyguanosinetriphosphate triphosphohydrolase</fullName>
    </submittedName>
</protein>
<name>A0A225DPK1_9BACT</name>
<dbReference type="Gene3D" id="1.10.3410.10">
    <property type="entry name" value="putative deoxyguanosinetriphosphate triphosphohydrolase like domain"/>
    <property type="match status" value="1"/>
</dbReference>